<accession>A0A841KDR3</accession>
<organism evidence="2 3">
    <name type="scientific">Chelatococcus composti</name>
    <dbReference type="NCBI Taxonomy" id="1743235"/>
    <lineage>
        <taxon>Bacteria</taxon>
        <taxon>Pseudomonadati</taxon>
        <taxon>Pseudomonadota</taxon>
        <taxon>Alphaproteobacteria</taxon>
        <taxon>Hyphomicrobiales</taxon>
        <taxon>Chelatococcaceae</taxon>
        <taxon>Chelatococcus</taxon>
    </lineage>
</organism>
<evidence type="ECO:0000313" key="2">
    <source>
        <dbReference type="EMBL" id="MBB6169502.1"/>
    </source>
</evidence>
<keyword evidence="1" id="KW-0472">Membrane</keyword>
<name>A0A841KDR3_9HYPH</name>
<dbReference type="Proteomes" id="UP000588017">
    <property type="component" value="Unassembled WGS sequence"/>
</dbReference>
<feature type="transmembrane region" description="Helical" evidence="1">
    <location>
        <begin position="12"/>
        <end position="35"/>
    </location>
</feature>
<feature type="transmembrane region" description="Helical" evidence="1">
    <location>
        <begin position="47"/>
        <end position="66"/>
    </location>
</feature>
<evidence type="ECO:0000256" key="1">
    <source>
        <dbReference type="SAM" id="Phobius"/>
    </source>
</evidence>
<dbReference type="RefSeq" id="WP_183335967.1">
    <property type="nucleotide sequence ID" value="NZ_BMHX01000007.1"/>
</dbReference>
<sequence>MMQDIPPPSGNVVFLGVNIVHLASGVAGGIVRGLINPSYTWAARISSAVVGGLTAGYGTPAAAHIVRRWLELWGYPFGNVEGSVGFLLGLCGMTICDAIIRWARRWRDGPPSAPLPPPPQRTC</sequence>
<feature type="transmembrane region" description="Helical" evidence="1">
    <location>
        <begin position="86"/>
        <end position="103"/>
    </location>
</feature>
<evidence type="ECO:0000313" key="3">
    <source>
        <dbReference type="Proteomes" id="UP000588017"/>
    </source>
</evidence>
<gene>
    <name evidence="2" type="ORF">HNQ73_003144</name>
</gene>
<reference evidence="2 3" key="1">
    <citation type="submission" date="2020-08" db="EMBL/GenBank/DDBJ databases">
        <title>Genomic Encyclopedia of Type Strains, Phase IV (KMG-IV): sequencing the most valuable type-strain genomes for metagenomic binning, comparative biology and taxonomic classification.</title>
        <authorList>
            <person name="Goeker M."/>
        </authorList>
    </citation>
    <scope>NUCLEOTIDE SEQUENCE [LARGE SCALE GENOMIC DNA]</scope>
    <source>
        <strain evidence="2 3">DSM 101465</strain>
    </source>
</reference>
<protein>
    <submittedName>
        <fullName evidence="2">Purine-cytosine permease-like protein</fullName>
    </submittedName>
</protein>
<keyword evidence="1" id="KW-0812">Transmembrane</keyword>
<dbReference type="EMBL" id="JACHEH010000007">
    <property type="protein sequence ID" value="MBB6169502.1"/>
    <property type="molecule type" value="Genomic_DNA"/>
</dbReference>
<keyword evidence="3" id="KW-1185">Reference proteome</keyword>
<comment type="caution">
    <text evidence="2">The sequence shown here is derived from an EMBL/GenBank/DDBJ whole genome shotgun (WGS) entry which is preliminary data.</text>
</comment>
<keyword evidence="1" id="KW-1133">Transmembrane helix</keyword>
<dbReference type="AlphaFoldDB" id="A0A841KDR3"/>
<proteinExistence type="predicted"/>